<sequence length="62" mass="6232">MDPEIDPDEAAGEAVCWIDQLCPECGAMPEGAGAQDPSVPCWRCGTVRAQAAGDGPVGSGDA</sequence>
<accession>A0A291GKV2</accession>
<name>A0A291GKV2_9MICO</name>
<protein>
    <submittedName>
        <fullName evidence="1">Uncharacterized protein</fullName>
    </submittedName>
</protein>
<reference evidence="2" key="1">
    <citation type="submission" date="2017-09" db="EMBL/GenBank/DDBJ databases">
        <title>Brachybacterium sp. VM2412.</title>
        <authorList>
            <person name="Tak E.J."/>
            <person name="Bae J.-W."/>
        </authorList>
    </citation>
    <scope>NUCLEOTIDE SEQUENCE [LARGE SCALE GENOMIC DNA]</scope>
    <source>
        <strain evidence="2">VM2412</strain>
    </source>
</reference>
<dbReference type="RefSeq" id="WP_096801806.1">
    <property type="nucleotide sequence ID" value="NZ_CP023563.1"/>
</dbReference>
<dbReference type="KEGG" id="brz:CFK38_03370"/>
<evidence type="ECO:0000313" key="1">
    <source>
        <dbReference type="EMBL" id="ATG50666.1"/>
    </source>
</evidence>
<proteinExistence type="predicted"/>
<organism evidence="1 2">
    <name type="scientific">Brachybacterium vulturis</name>
    <dbReference type="NCBI Taxonomy" id="2017484"/>
    <lineage>
        <taxon>Bacteria</taxon>
        <taxon>Bacillati</taxon>
        <taxon>Actinomycetota</taxon>
        <taxon>Actinomycetes</taxon>
        <taxon>Micrococcales</taxon>
        <taxon>Dermabacteraceae</taxon>
        <taxon>Brachybacterium</taxon>
    </lineage>
</organism>
<dbReference type="Proteomes" id="UP000218165">
    <property type="component" value="Chromosome"/>
</dbReference>
<dbReference type="EMBL" id="CP023563">
    <property type="protein sequence ID" value="ATG50666.1"/>
    <property type="molecule type" value="Genomic_DNA"/>
</dbReference>
<dbReference type="OrthoDB" id="8451629at2"/>
<dbReference type="AlphaFoldDB" id="A0A291GKV2"/>
<keyword evidence="2" id="KW-1185">Reference proteome</keyword>
<gene>
    <name evidence="1" type="ORF">CFK38_03370</name>
</gene>
<evidence type="ECO:0000313" key="2">
    <source>
        <dbReference type="Proteomes" id="UP000218165"/>
    </source>
</evidence>